<feature type="region of interest" description="Disordered" evidence="1">
    <location>
        <begin position="1"/>
        <end position="79"/>
    </location>
</feature>
<evidence type="ECO:0000256" key="1">
    <source>
        <dbReference type="SAM" id="MobiDB-lite"/>
    </source>
</evidence>
<feature type="compositionally biased region" description="Gly residues" evidence="1">
    <location>
        <begin position="32"/>
        <end position="44"/>
    </location>
</feature>
<feature type="compositionally biased region" description="Pro residues" evidence="1">
    <location>
        <begin position="22"/>
        <end position="31"/>
    </location>
</feature>
<keyword evidence="2" id="KW-0472">Membrane</keyword>
<keyword evidence="4" id="KW-1185">Reference proteome</keyword>
<proteinExistence type="predicted"/>
<protein>
    <submittedName>
        <fullName evidence="3">Hypp1644 protein</fullName>
    </submittedName>
</protein>
<keyword evidence="2" id="KW-0812">Transmembrane</keyword>
<gene>
    <name evidence="3" type="primary">Hypp1644</name>
    <name evidence="3" type="ORF">BLAG_LOCUS14728</name>
</gene>
<dbReference type="AlphaFoldDB" id="A0A8K0EP53"/>
<reference evidence="3" key="1">
    <citation type="submission" date="2022-01" db="EMBL/GenBank/DDBJ databases">
        <authorList>
            <person name="Braso-Vives M."/>
        </authorList>
    </citation>
    <scope>NUCLEOTIDE SEQUENCE</scope>
</reference>
<sequence>MSEGARSVRTSPQGAGGGQTSGPPPKTPPGPRGGAHGDARGGNAGSKAALKGRGASTPGYEDAEPVKVKHVSRGPENPEEISRHVNLLYTTDTSTDSVYSAEASSRCAFWASLRTHRRCACATVAIVATLVGLGITMVVMNGQISKYQQIL</sequence>
<feature type="transmembrane region" description="Helical" evidence="2">
    <location>
        <begin position="119"/>
        <end position="140"/>
    </location>
</feature>
<accession>A0A8K0EP53</accession>
<dbReference type="EMBL" id="OV696688">
    <property type="protein sequence ID" value="CAH1256310.1"/>
    <property type="molecule type" value="Genomic_DNA"/>
</dbReference>
<evidence type="ECO:0000313" key="4">
    <source>
        <dbReference type="Proteomes" id="UP000838412"/>
    </source>
</evidence>
<evidence type="ECO:0000256" key="2">
    <source>
        <dbReference type="SAM" id="Phobius"/>
    </source>
</evidence>
<name>A0A8K0EP53_BRALA</name>
<evidence type="ECO:0000313" key="3">
    <source>
        <dbReference type="EMBL" id="CAH1256310.1"/>
    </source>
</evidence>
<keyword evidence="2" id="KW-1133">Transmembrane helix</keyword>
<dbReference type="Proteomes" id="UP000838412">
    <property type="component" value="Chromosome 3"/>
</dbReference>
<organism evidence="3 4">
    <name type="scientific">Branchiostoma lanceolatum</name>
    <name type="common">Common lancelet</name>
    <name type="synonym">Amphioxus lanceolatum</name>
    <dbReference type="NCBI Taxonomy" id="7740"/>
    <lineage>
        <taxon>Eukaryota</taxon>
        <taxon>Metazoa</taxon>
        <taxon>Chordata</taxon>
        <taxon>Cephalochordata</taxon>
        <taxon>Leptocardii</taxon>
        <taxon>Amphioxiformes</taxon>
        <taxon>Branchiostomatidae</taxon>
        <taxon>Branchiostoma</taxon>
    </lineage>
</organism>